<protein>
    <recommendedName>
        <fullName evidence="4">Secreted protein</fullName>
    </recommendedName>
</protein>
<sequence length="76" mass="7497">MKQPQQSAPGAGAAVRRLAPPPALCGFLLLLVLVFTASYAVGATAGPVAPGMYGTGADDGGGLDKSKMRMRHGGGG</sequence>
<reference evidence="2 3" key="1">
    <citation type="submission" date="2011-08" db="EMBL/GenBank/DDBJ databases">
        <authorList>
            <person name="Lin Y."/>
            <person name="Hao X."/>
            <person name="Johnstone L."/>
            <person name="Miller S.J."/>
            <person name="Wei G."/>
            <person name="Rensing C."/>
        </authorList>
    </citation>
    <scope>NUCLEOTIDE SEQUENCE [LARGE SCALE GENOMIC DNA]</scope>
    <source>
        <strain evidence="2 3">K42</strain>
    </source>
</reference>
<gene>
    <name evidence="2" type="ORF">SZN_09758</name>
</gene>
<organism evidence="2 3">
    <name type="scientific">Streptomyces zinciresistens K42</name>
    <dbReference type="NCBI Taxonomy" id="700597"/>
    <lineage>
        <taxon>Bacteria</taxon>
        <taxon>Bacillati</taxon>
        <taxon>Actinomycetota</taxon>
        <taxon>Actinomycetes</taxon>
        <taxon>Kitasatosporales</taxon>
        <taxon>Streptomycetaceae</taxon>
        <taxon>Streptomyces</taxon>
    </lineage>
</organism>
<accession>G2G8Y3</accession>
<proteinExistence type="predicted"/>
<dbReference type="PATRIC" id="fig|700597.3.peg.1900"/>
<evidence type="ECO:0000256" key="1">
    <source>
        <dbReference type="SAM" id="MobiDB-lite"/>
    </source>
</evidence>
<dbReference type="Proteomes" id="UP000004217">
    <property type="component" value="Unassembled WGS sequence"/>
</dbReference>
<dbReference type="AlphaFoldDB" id="G2G8Y3"/>
<evidence type="ECO:0000313" key="2">
    <source>
        <dbReference type="EMBL" id="EGX60045.1"/>
    </source>
</evidence>
<dbReference type="RefSeq" id="WP_007493787.1">
    <property type="nucleotide sequence ID" value="NZ_AGBF01000020.1"/>
</dbReference>
<evidence type="ECO:0008006" key="4">
    <source>
        <dbReference type="Google" id="ProtNLM"/>
    </source>
</evidence>
<dbReference type="EMBL" id="AGBF01000020">
    <property type="protein sequence ID" value="EGX60045.1"/>
    <property type="molecule type" value="Genomic_DNA"/>
</dbReference>
<evidence type="ECO:0000313" key="3">
    <source>
        <dbReference type="Proteomes" id="UP000004217"/>
    </source>
</evidence>
<feature type="region of interest" description="Disordered" evidence="1">
    <location>
        <begin position="44"/>
        <end position="76"/>
    </location>
</feature>
<name>G2G8Y3_9ACTN</name>
<comment type="caution">
    <text evidence="2">The sequence shown here is derived from an EMBL/GenBank/DDBJ whole genome shotgun (WGS) entry which is preliminary data.</text>
</comment>
<keyword evidence="3" id="KW-1185">Reference proteome</keyword>